<feature type="domain" description="NmrA-like" evidence="4">
    <location>
        <begin position="5"/>
        <end position="255"/>
    </location>
</feature>
<dbReference type="OrthoDB" id="419598at2759"/>
<keyword evidence="2" id="KW-0521">NADP</keyword>
<dbReference type="GO" id="GO:0005634">
    <property type="term" value="C:nucleus"/>
    <property type="evidence" value="ECO:0007669"/>
    <property type="project" value="TreeGrafter"/>
</dbReference>
<dbReference type="GO" id="GO:0016491">
    <property type="term" value="F:oxidoreductase activity"/>
    <property type="evidence" value="ECO:0007669"/>
    <property type="project" value="UniProtKB-KW"/>
</dbReference>
<evidence type="ECO:0000256" key="1">
    <source>
        <dbReference type="ARBA" id="ARBA00006328"/>
    </source>
</evidence>
<organism evidence="5 6">
    <name type="scientific">Tolypocladium ophioglossoides (strain CBS 100239)</name>
    <name type="common">Snaketongue truffleclub</name>
    <name type="synonym">Elaphocordyceps ophioglossoides</name>
    <dbReference type="NCBI Taxonomy" id="1163406"/>
    <lineage>
        <taxon>Eukaryota</taxon>
        <taxon>Fungi</taxon>
        <taxon>Dikarya</taxon>
        <taxon>Ascomycota</taxon>
        <taxon>Pezizomycotina</taxon>
        <taxon>Sordariomycetes</taxon>
        <taxon>Hypocreomycetidae</taxon>
        <taxon>Hypocreales</taxon>
        <taxon>Ophiocordycipitaceae</taxon>
        <taxon>Tolypocladium</taxon>
    </lineage>
</organism>
<dbReference type="InterPro" id="IPR008030">
    <property type="entry name" value="NmrA-like"/>
</dbReference>
<dbReference type="InterPro" id="IPR036291">
    <property type="entry name" value="NAD(P)-bd_dom_sf"/>
</dbReference>
<dbReference type="InterPro" id="IPR051164">
    <property type="entry name" value="NmrA-like_oxidored"/>
</dbReference>
<evidence type="ECO:0000256" key="2">
    <source>
        <dbReference type="ARBA" id="ARBA00022857"/>
    </source>
</evidence>
<evidence type="ECO:0000256" key="3">
    <source>
        <dbReference type="ARBA" id="ARBA00023002"/>
    </source>
</evidence>
<gene>
    <name evidence="5" type="ORF">TOPH_08825</name>
</gene>
<dbReference type="Pfam" id="PF05368">
    <property type="entry name" value="NmrA"/>
    <property type="match status" value="1"/>
</dbReference>
<evidence type="ECO:0000259" key="4">
    <source>
        <dbReference type="Pfam" id="PF05368"/>
    </source>
</evidence>
<dbReference type="STRING" id="1163406.A0A0L0MXF3"/>
<sequence>MSPPTVFVCGITGSQGGAVARSLLHNASIHALVRDPSSPAAAAISSLGAKLKLVPGDYANESAIRAAMAGCSAAFLNLSPDLTDPGAELRYAMSIIAIAKEAGIKHMVYASSLAVNDPERLPNWDPHSPMAVVLRSKQAIEKEVRAAGFQNWTILRPGNFMSNYFQPVVRMYAGLAETGRWTTALHPNSVLPMVDVATIGNFASAAILDPEKFHEQEVEIVDEFLTTPELMAKLSAAAGRELQAVYLSDDEVAEQKKTNPMISVLLMMRDLSIFVDLEKVKSWGIPLSSFEAFLEKEKDRVLETYKDIL</sequence>
<dbReference type="EMBL" id="LFRF01000054">
    <property type="protein sequence ID" value="KND86527.1"/>
    <property type="molecule type" value="Genomic_DNA"/>
</dbReference>
<name>A0A0L0MXF3_TOLOC</name>
<dbReference type="AlphaFoldDB" id="A0A0L0MXF3"/>
<protein>
    <submittedName>
        <fullName evidence="5">NmrA-like family domain-containing protein</fullName>
    </submittedName>
</protein>
<keyword evidence="6" id="KW-1185">Reference proteome</keyword>
<evidence type="ECO:0000313" key="6">
    <source>
        <dbReference type="Proteomes" id="UP000036947"/>
    </source>
</evidence>
<dbReference type="PANTHER" id="PTHR42748:SF30">
    <property type="entry name" value="NMRA-LIKE DOMAIN-CONTAINING PROTEIN"/>
    <property type="match status" value="1"/>
</dbReference>
<dbReference type="Gene3D" id="3.40.50.720">
    <property type="entry name" value="NAD(P)-binding Rossmann-like Domain"/>
    <property type="match status" value="1"/>
</dbReference>
<reference evidence="5 6" key="1">
    <citation type="journal article" date="2015" name="BMC Genomics">
        <title>The genome of the truffle-parasite Tolypocladium ophioglossoides and the evolution of antifungal peptaibiotics.</title>
        <authorList>
            <person name="Quandt C.A."/>
            <person name="Bushley K.E."/>
            <person name="Spatafora J.W."/>
        </authorList>
    </citation>
    <scope>NUCLEOTIDE SEQUENCE [LARGE SCALE GENOMIC DNA]</scope>
    <source>
        <strain evidence="5 6">CBS 100239</strain>
    </source>
</reference>
<dbReference type="PANTHER" id="PTHR42748">
    <property type="entry name" value="NITROGEN METABOLITE REPRESSION PROTEIN NMRA FAMILY MEMBER"/>
    <property type="match status" value="1"/>
</dbReference>
<proteinExistence type="inferred from homology"/>
<comment type="similarity">
    <text evidence="1">Belongs to the NmrA-type oxidoreductase family.</text>
</comment>
<evidence type="ECO:0000313" key="5">
    <source>
        <dbReference type="EMBL" id="KND86527.1"/>
    </source>
</evidence>
<dbReference type="Proteomes" id="UP000036947">
    <property type="component" value="Unassembled WGS sequence"/>
</dbReference>
<keyword evidence="3" id="KW-0560">Oxidoreductase</keyword>
<dbReference type="SUPFAM" id="SSF51735">
    <property type="entry name" value="NAD(P)-binding Rossmann-fold domains"/>
    <property type="match status" value="1"/>
</dbReference>
<comment type="caution">
    <text evidence="5">The sequence shown here is derived from an EMBL/GenBank/DDBJ whole genome shotgun (WGS) entry which is preliminary data.</text>
</comment>
<accession>A0A0L0MXF3</accession>